<dbReference type="SUPFAM" id="SSF52518">
    <property type="entry name" value="Thiamin diphosphate-binding fold (THDP-binding)"/>
    <property type="match status" value="2"/>
</dbReference>
<dbReference type="Gene3D" id="3.40.50.970">
    <property type="match status" value="2"/>
</dbReference>
<evidence type="ECO:0000259" key="6">
    <source>
        <dbReference type="Pfam" id="PF02776"/>
    </source>
</evidence>
<dbReference type="GO" id="GO:0019310">
    <property type="term" value="P:inositol catabolic process"/>
    <property type="evidence" value="ECO:0007669"/>
    <property type="project" value="InterPro"/>
</dbReference>
<dbReference type="AlphaFoldDB" id="A0A412FSN8"/>
<dbReference type="GO" id="GO:0009099">
    <property type="term" value="P:L-valine biosynthetic process"/>
    <property type="evidence" value="ECO:0007669"/>
    <property type="project" value="TreeGrafter"/>
</dbReference>
<keyword evidence="8" id="KW-1185">Reference proteome</keyword>
<accession>A0A412FSN8</accession>
<feature type="domain" description="Thiamine pyrophosphate enzyme central" evidence="4">
    <location>
        <begin position="220"/>
        <end position="351"/>
    </location>
</feature>
<organism evidence="7 8">
    <name type="scientific">Holdemania filiformis</name>
    <dbReference type="NCBI Taxonomy" id="61171"/>
    <lineage>
        <taxon>Bacteria</taxon>
        <taxon>Bacillati</taxon>
        <taxon>Bacillota</taxon>
        <taxon>Erysipelotrichia</taxon>
        <taxon>Erysipelotrichales</taxon>
        <taxon>Erysipelotrichaceae</taxon>
        <taxon>Holdemania</taxon>
    </lineage>
</organism>
<dbReference type="GO" id="GO:0050660">
    <property type="term" value="F:flavin adenine dinucleotide binding"/>
    <property type="evidence" value="ECO:0007669"/>
    <property type="project" value="TreeGrafter"/>
</dbReference>
<dbReference type="Proteomes" id="UP000284178">
    <property type="component" value="Unassembled WGS sequence"/>
</dbReference>
<reference evidence="7 8" key="1">
    <citation type="submission" date="2018-08" db="EMBL/GenBank/DDBJ databases">
        <title>A genome reference for cultivated species of the human gut microbiota.</title>
        <authorList>
            <person name="Zou Y."/>
            <person name="Xue W."/>
            <person name="Luo G."/>
        </authorList>
    </citation>
    <scope>NUCLEOTIDE SEQUENCE [LARGE SCALE GENOMIC DNA]</scope>
    <source>
        <strain evidence="7 8">AF24-29</strain>
    </source>
</reference>
<dbReference type="EMBL" id="QRUP01000018">
    <property type="protein sequence ID" value="RGR71208.1"/>
    <property type="molecule type" value="Genomic_DNA"/>
</dbReference>
<evidence type="ECO:0000256" key="1">
    <source>
        <dbReference type="ARBA" id="ARBA00007812"/>
    </source>
</evidence>
<evidence type="ECO:0000256" key="2">
    <source>
        <dbReference type="ARBA" id="ARBA00023052"/>
    </source>
</evidence>
<dbReference type="GO" id="GO:0003984">
    <property type="term" value="F:acetolactate synthase activity"/>
    <property type="evidence" value="ECO:0007669"/>
    <property type="project" value="TreeGrafter"/>
</dbReference>
<comment type="caution">
    <text evidence="7">The sequence shown here is derived from an EMBL/GenBank/DDBJ whole genome shotgun (WGS) entry which is preliminary data.</text>
</comment>
<dbReference type="Gene3D" id="3.40.50.1220">
    <property type="entry name" value="TPP-binding domain"/>
    <property type="match status" value="1"/>
</dbReference>
<dbReference type="InterPro" id="IPR011766">
    <property type="entry name" value="TPP_enzyme_TPP-bd"/>
</dbReference>
<dbReference type="GO" id="GO:0009097">
    <property type="term" value="P:isoleucine biosynthetic process"/>
    <property type="evidence" value="ECO:0007669"/>
    <property type="project" value="TreeGrafter"/>
</dbReference>
<comment type="similarity">
    <text evidence="1 3">Belongs to the TPP enzyme family.</text>
</comment>
<dbReference type="InterPro" id="IPR029061">
    <property type="entry name" value="THDP-binding"/>
</dbReference>
<feature type="domain" description="Thiamine pyrophosphate enzyme N-terminal TPP-binding" evidence="6">
    <location>
        <begin position="51"/>
        <end position="131"/>
    </location>
</feature>
<dbReference type="PANTHER" id="PTHR18968:SF9">
    <property type="entry name" value="3D-(3,5_4)-TRIHYDROXYCYCLOHEXANE-1,2-DIONE HYDROLASE"/>
    <property type="match status" value="1"/>
</dbReference>
<dbReference type="InterPro" id="IPR012000">
    <property type="entry name" value="Thiamin_PyroP_enz_cen_dom"/>
</dbReference>
<dbReference type="RefSeq" id="WP_117895621.1">
    <property type="nucleotide sequence ID" value="NZ_CABJCV010000018.1"/>
</dbReference>
<dbReference type="CDD" id="cd07035">
    <property type="entry name" value="TPP_PYR_POX_like"/>
    <property type="match status" value="1"/>
</dbReference>
<dbReference type="InterPro" id="IPR000399">
    <property type="entry name" value="TPP-bd_CS"/>
</dbReference>
<dbReference type="GeneID" id="83016349"/>
<evidence type="ECO:0000256" key="3">
    <source>
        <dbReference type="RuleBase" id="RU362132"/>
    </source>
</evidence>
<dbReference type="Pfam" id="PF00205">
    <property type="entry name" value="TPP_enzyme_M"/>
    <property type="match status" value="1"/>
</dbReference>
<keyword evidence="7" id="KW-0378">Hydrolase</keyword>
<dbReference type="GO" id="GO:0102481">
    <property type="term" value="F:3D-(3,5/4)-trihydroxycyclohexane-1,2-dione hydrolase activity"/>
    <property type="evidence" value="ECO:0007669"/>
    <property type="project" value="UniProtKB-EC"/>
</dbReference>
<evidence type="ECO:0000313" key="7">
    <source>
        <dbReference type="EMBL" id="RGR71208.1"/>
    </source>
</evidence>
<evidence type="ECO:0000313" key="8">
    <source>
        <dbReference type="Proteomes" id="UP000284178"/>
    </source>
</evidence>
<dbReference type="InterPro" id="IPR030817">
    <property type="entry name" value="Myo_inos_IolD"/>
</dbReference>
<protein>
    <submittedName>
        <fullName evidence="7">3D-(3,5/4)-trihydroxycyclohexane-1,2-dione acylhydrolase (Decyclizing)</fullName>
        <ecNumber evidence="7">3.7.1.22</ecNumber>
    </submittedName>
</protein>
<keyword evidence="2 3" id="KW-0786">Thiamine pyrophosphate</keyword>
<dbReference type="PROSITE" id="PS00187">
    <property type="entry name" value="TPP_ENZYMES"/>
    <property type="match status" value="1"/>
</dbReference>
<dbReference type="GO" id="GO:0000287">
    <property type="term" value="F:magnesium ion binding"/>
    <property type="evidence" value="ECO:0007669"/>
    <property type="project" value="InterPro"/>
</dbReference>
<evidence type="ECO:0000259" key="4">
    <source>
        <dbReference type="Pfam" id="PF00205"/>
    </source>
</evidence>
<dbReference type="GO" id="GO:0005948">
    <property type="term" value="C:acetolactate synthase complex"/>
    <property type="evidence" value="ECO:0007669"/>
    <property type="project" value="TreeGrafter"/>
</dbReference>
<dbReference type="EC" id="3.7.1.22" evidence="7"/>
<feature type="domain" description="Thiamine pyrophosphate enzyme TPP-binding" evidence="5">
    <location>
        <begin position="438"/>
        <end position="596"/>
    </location>
</feature>
<dbReference type="InterPro" id="IPR029035">
    <property type="entry name" value="DHS-like_NAD/FAD-binding_dom"/>
</dbReference>
<dbReference type="PANTHER" id="PTHR18968">
    <property type="entry name" value="THIAMINE PYROPHOSPHATE ENZYMES"/>
    <property type="match status" value="1"/>
</dbReference>
<dbReference type="Pfam" id="PF02776">
    <property type="entry name" value="TPP_enzyme_N"/>
    <property type="match status" value="1"/>
</dbReference>
<dbReference type="InterPro" id="IPR045229">
    <property type="entry name" value="TPP_enz"/>
</dbReference>
<evidence type="ECO:0000259" key="5">
    <source>
        <dbReference type="Pfam" id="PF02775"/>
    </source>
</evidence>
<name>A0A412FSN8_9FIRM</name>
<dbReference type="NCBIfam" id="TIGR04377">
    <property type="entry name" value="myo_inos_iolD"/>
    <property type="match status" value="1"/>
</dbReference>
<dbReference type="Pfam" id="PF02775">
    <property type="entry name" value="TPP_enzyme_C"/>
    <property type="match status" value="1"/>
</dbReference>
<proteinExistence type="inferred from homology"/>
<sequence length="641" mass="70994">MKTVHCTTAQALVRFLDQQYVSLDGKESKFVEGVSVIFGHGIVLGLGEALLHDDHSLKVFQGRNEQGMAHTAIGFAKQHQRRKIIAVASSIGPGAANMVTAAATATANNLPLLLLPADTFATRQPDPVLQQVEQPYDLSITTNDAFRPVSRYFDRISRPEMLMSAMINAMRVLTDPQGTGAVTIALPQDVQGEAWDFPESFFMKRTHPLIRTLPDSEMLHKAAYQILDSRNPLLIVGGGCRYSEAGTVIRDFCNEFKLPMAETQAGKSTVTSDFFYNLGGMGVTGNLAANRYVRECDLVIGLGTRLTDFTTGSKELLAEAKLIQINLSDYHGLKLDALHVKADVKTALEQLGQILRQHHYHHENDIGISKVKRLWNEEVARFTSVRHSEQVQPEIKNDYERQLQEFQRMTASCLSQTAAVKLINERIAPASLIVAASGSLPGDLQRMWVSRSENSYNVEYGYSCMGFEIAAALGAKLAEPKREVYAMVGDAAFLMLHGELVTSLQENAKITVCLFDNMSNGCISNLQMSNGLESFCTDFRYRKAESGKLEGGYIPIDYAAVARGYGCEAWTVRSEQELEDALAKAARAKHSVLIDIKVLPKTMTDGYASWWNVGLASVSPFEQVNEAYEQLQTQREKARRY</sequence>
<gene>
    <name evidence="7" type="primary">iolD</name>
    <name evidence="7" type="ORF">DWY25_13185</name>
</gene>
<dbReference type="InterPro" id="IPR012001">
    <property type="entry name" value="Thiamin_PyroP_enz_TPP-bd_dom"/>
</dbReference>
<dbReference type="SUPFAM" id="SSF52467">
    <property type="entry name" value="DHS-like NAD/FAD-binding domain"/>
    <property type="match status" value="1"/>
</dbReference>
<dbReference type="GO" id="GO:0030976">
    <property type="term" value="F:thiamine pyrophosphate binding"/>
    <property type="evidence" value="ECO:0007669"/>
    <property type="project" value="InterPro"/>
</dbReference>